<keyword evidence="4" id="KW-0488">Methylation</keyword>
<keyword evidence="3" id="KW-1003">Cell membrane</keyword>
<protein>
    <recommendedName>
        <fullName evidence="2">Type II secretion system protein H</fullName>
    </recommendedName>
    <alternativeName>
        <fullName evidence="10">General secretion pathway protein H</fullName>
    </alternativeName>
</protein>
<dbReference type="PROSITE" id="PS00409">
    <property type="entry name" value="PROKAR_NTER_METHYL"/>
    <property type="match status" value="1"/>
</dbReference>
<evidence type="ECO:0000256" key="5">
    <source>
        <dbReference type="ARBA" id="ARBA00022519"/>
    </source>
</evidence>
<evidence type="ECO:0000256" key="2">
    <source>
        <dbReference type="ARBA" id="ARBA00021549"/>
    </source>
</evidence>
<feature type="domain" description="General secretion pathway GspH" evidence="12">
    <location>
        <begin position="45"/>
        <end position="140"/>
    </location>
</feature>
<organism evidence="13 14">
    <name type="scientific">Hyphobacterium vulgare</name>
    <dbReference type="NCBI Taxonomy" id="1736751"/>
    <lineage>
        <taxon>Bacteria</taxon>
        <taxon>Pseudomonadati</taxon>
        <taxon>Pseudomonadota</taxon>
        <taxon>Alphaproteobacteria</taxon>
        <taxon>Maricaulales</taxon>
        <taxon>Maricaulaceae</taxon>
        <taxon>Hyphobacterium</taxon>
    </lineage>
</organism>
<evidence type="ECO:0000313" key="13">
    <source>
        <dbReference type="EMBL" id="MFC2925345.1"/>
    </source>
</evidence>
<dbReference type="SUPFAM" id="SSF54523">
    <property type="entry name" value="Pili subunits"/>
    <property type="match status" value="1"/>
</dbReference>
<evidence type="ECO:0000256" key="7">
    <source>
        <dbReference type="ARBA" id="ARBA00022989"/>
    </source>
</evidence>
<evidence type="ECO:0000256" key="6">
    <source>
        <dbReference type="ARBA" id="ARBA00022692"/>
    </source>
</evidence>
<dbReference type="InterPro" id="IPR012902">
    <property type="entry name" value="N_methyl_site"/>
</dbReference>
<evidence type="ECO:0000256" key="3">
    <source>
        <dbReference type="ARBA" id="ARBA00022475"/>
    </source>
</evidence>
<dbReference type="EMBL" id="JBHRSV010000002">
    <property type="protein sequence ID" value="MFC2925345.1"/>
    <property type="molecule type" value="Genomic_DNA"/>
</dbReference>
<keyword evidence="14" id="KW-1185">Reference proteome</keyword>
<evidence type="ECO:0000256" key="9">
    <source>
        <dbReference type="ARBA" id="ARBA00025772"/>
    </source>
</evidence>
<evidence type="ECO:0000256" key="11">
    <source>
        <dbReference type="SAM" id="Phobius"/>
    </source>
</evidence>
<feature type="transmembrane region" description="Helical" evidence="11">
    <location>
        <begin position="12"/>
        <end position="35"/>
    </location>
</feature>
<evidence type="ECO:0000313" key="14">
    <source>
        <dbReference type="Proteomes" id="UP001595379"/>
    </source>
</evidence>
<keyword evidence="6 11" id="KW-0812">Transmembrane</keyword>
<dbReference type="Proteomes" id="UP001595379">
    <property type="component" value="Unassembled WGS sequence"/>
</dbReference>
<name>A0ABV6ZV68_9PROT</name>
<keyword evidence="7 11" id="KW-1133">Transmembrane helix</keyword>
<comment type="similarity">
    <text evidence="9">Belongs to the GSP H family.</text>
</comment>
<reference evidence="14" key="1">
    <citation type="journal article" date="2019" name="Int. J. Syst. Evol. Microbiol.">
        <title>The Global Catalogue of Microorganisms (GCM) 10K type strain sequencing project: providing services to taxonomists for standard genome sequencing and annotation.</title>
        <authorList>
            <consortium name="The Broad Institute Genomics Platform"/>
            <consortium name="The Broad Institute Genome Sequencing Center for Infectious Disease"/>
            <person name="Wu L."/>
            <person name="Ma J."/>
        </authorList>
    </citation>
    <scope>NUCLEOTIDE SEQUENCE [LARGE SCALE GENOMIC DNA]</scope>
    <source>
        <strain evidence="14">KCTC 52487</strain>
    </source>
</reference>
<evidence type="ECO:0000259" key="12">
    <source>
        <dbReference type="Pfam" id="PF12019"/>
    </source>
</evidence>
<keyword evidence="8 11" id="KW-0472">Membrane</keyword>
<dbReference type="InterPro" id="IPR045584">
    <property type="entry name" value="Pilin-like"/>
</dbReference>
<evidence type="ECO:0000256" key="1">
    <source>
        <dbReference type="ARBA" id="ARBA00004377"/>
    </source>
</evidence>
<dbReference type="RefSeq" id="WP_343165030.1">
    <property type="nucleotide sequence ID" value="NZ_JBHRSV010000002.1"/>
</dbReference>
<comment type="caution">
    <text evidence="13">The sequence shown here is derived from an EMBL/GenBank/DDBJ whole genome shotgun (WGS) entry which is preliminary data.</text>
</comment>
<dbReference type="Pfam" id="PF12019">
    <property type="entry name" value="GspH"/>
    <property type="match status" value="1"/>
</dbReference>
<proteinExistence type="inferred from homology"/>
<evidence type="ECO:0000256" key="8">
    <source>
        <dbReference type="ARBA" id="ARBA00023136"/>
    </source>
</evidence>
<dbReference type="Gene3D" id="3.55.40.10">
    <property type="entry name" value="minor pseudopilin epsh domain"/>
    <property type="match status" value="1"/>
</dbReference>
<keyword evidence="5" id="KW-0997">Cell inner membrane</keyword>
<sequence length="153" mass="15966">MTRSGASTKAGYSLVEVMVVLAVVALLAGAAALMLPSGTPAAQRAADRLALDLMRAERAAITSGDFIGLTVTGEGYAFTRFDGATWQAGEPGGLRPVRLGEGVRLLTEADGMPAYWFDPTGVNDAARFVFDDGERRVVVAFTDGVVRIEGEGA</sequence>
<evidence type="ECO:0000256" key="4">
    <source>
        <dbReference type="ARBA" id="ARBA00022481"/>
    </source>
</evidence>
<evidence type="ECO:0000256" key="10">
    <source>
        <dbReference type="ARBA" id="ARBA00030775"/>
    </source>
</evidence>
<comment type="subcellular location">
    <subcellularLocation>
        <location evidence="1">Cell inner membrane</location>
        <topology evidence="1">Single-pass membrane protein</topology>
    </subcellularLocation>
</comment>
<gene>
    <name evidence="13" type="ORF">ACFOOR_04425</name>
</gene>
<dbReference type="NCBIfam" id="TIGR02532">
    <property type="entry name" value="IV_pilin_GFxxxE"/>
    <property type="match status" value="1"/>
</dbReference>
<dbReference type="Pfam" id="PF07963">
    <property type="entry name" value="N_methyl"/>
    <property type="match status" value="1"/>
</dbReference>
<dbReference type="InterPro" id="IPR022346">
    <property type="entry name" value="T2SS_GspH"/>
</dbReference>
<accession>A0ABV6ZV68</accession>